<feature type="transmembrane region" description="Helical" evidence="13">
    <location>
        <begin position="60"/>
        <end position="80"/>
    </location>
</feature>
<dbReference type="PROSITE" id="PS50240">
    <property type="entry name" value="TRYPSIN_DOM"/>
    <property type="match status" value="1"/>
</dbReference>
<dbReference type="InterPro" id="IPR009003">
    <property type="entry name" value="Peptidase_S1_PA"/>
</dbReference>
<evidence type="ECO:0000313" key="16">
    <source>
        <dbReference type="EMBL" id="KFD51462.1"/>
    </source>
</evidence>
<evidence type="ECO:0000256" key="11">
    <source>
        <dbReference type="PROSITE-ProRule" id="PRU00124"/>
    </source>
</evidence>
<evidence type="ECO:0000256" key="10">
    <source>
        <dbReference type="PROSITE-ProRule" id="PRU00090"/>
    </source>
</evidence>
<feature type="disulfide bond" evidence="11">
    <location>
        <begin position="542"/>
        <end position="554"/>
    </location>
</feature>
<feature type="disulfide bond" evidence="10">
    <location>
        <begin position="252"/>
        <end position="298"/>
    </location>
</feature>
<evidence type="ECO:0000259" key="14">
    <source>
        <dbReference type="PROSITE" id="PS50038"/>
    </source>
</evidence>
<dbReference type="GO" id="GO:0004252">
    <property type="term" value="F:serine-type endopeptidase activity"/>
    <property type="evidence" value="ECO:0007669"/>
    <property type="project" value="InterPro"/>
</dbReference>
<dbReference type="PRINTS" id="PR00261">
    <property type="entry name" value="LDLRECEPTOR"/>
</dbReference>
<feature type="disulfide bond" evidence="11">
    <location>
        <begin position="1221"/>
        <end position="1239"/>
    </location>
</feature>
<feature type="disulfide bond" evidence="11">
    <location>
        <begin position="468"/>
        <end position="480"/>
    </location>
</feature>
<dbReference type="PROSITE" id="PS50068">
    <property type="entry name" value="LDLRA_2"/>
    <property type="match status" value="13"/>
</dbReference>
<dbReference type="AlphaFoldDB" id="A0A085M2L6"/>
<feature type="disulfide bond" evidence="11">
    <location>
        <begin position="698"/>
        <end position="710"/>
    </location>
</feature>
<name>A0A085M2L6_9BILA</name>
<dbReference type="Pfam" id="PF00057">
    <property type="entry name" value="Ldl_recept_a"/>
    <property type="match status" value="8"/>
</dbReference>
<dbReference type="InterPro" id="IPR050685">
    <property type="entry name" value="LDLR"/>
</dbReference>
<evidence type="ECO:0000256" key="1">
    <source>
        <dbReference type="ARBA" id="ARBA00004401"/>
    </source>
</evidence>
<feature type="disulfide bond" evidence="11">
    <location>
        <begin position="561"/>
        <end position="576"/>
    </location>
</feature>
<sequence>MDTGLPGKYSYYGDSDRRNKAIKEAPSVLEHHRQASRTGHPIMAPPIDSRRQKMRTLYKFGFVGVICLIFILVIVLTSILSTDGSSKAGNTDSSTYDQHRKFSCYFACDNPNYRNESLPAEETPSLESIYNKKIRAAFQNTTLQPYLDGIDFLGIDENDNHSVAKINAILTFINSSKAEQFLNASFIADTLRTNVDCAQKETVNVTEIEEPTKVTTQAPVPENTSTISPISAETTLPPPTKNYSVYPLLPFCNGHGWTDTCYPNYLGYKTPEEATASLSFFQIMTQQNCHHHIQYFSCALLQPPCSRTKGRIPICKPFCEGVKSSCWELLRLTEIGRKDLCSLENANYGPQCSQICSSSDFICAKTKMCIDEKRRCDAKLDCGPGDLSDELNCTCKSNQFRCSNGMCIKSSLRCNNVNDCGEWEDEIGCTCREGWKNCSQTGQCFPSSAWCDQKFDCADQSDETECLCAPHQFKCQNGLCRPALDRCNGVNDCGDFSDEFDCTCEADQFLCDKHLCKYYATDWCNGKKNCADGTDEPDKCQCKPGQYKCDDGTCIPEHRACDRSIDCPDGSDERHCKCSSLEFECEPGYCIPLEQVCDGVEQCPNKADELQNCECPMPTHFRCNNGQCLPLTRYCNFVSDCPDKEDEVENCNRICPAGYALKCILRKNSEYACLPADKICDGVPDCDQKEDEKNCGECRKDQFRCNDGTCLPLSAYCNGVHDCVDLSDEGNCTCNPAFQFSCDDGWCYMKEQRCDGIAQCADLSDEAQCSCAELLAKQHPERICDQVADCQDLSDEQNCDSIYTSANAFICYAGRAIDVSKVCDGKKDCPLGDDERHCATLVANVTEDLNRYWEFRDTGTVYFRRNGVWAPVCALANNTETLIVTAQHVCAQNLYQTVASIAMVAWNRTEAMYMPLSKYTSGQTLAPASRECDSGQVLYVKCSHQTCGDNPYNLGEKSNVALLGSRTNTLPFFVSIYSDQIHRCAGNLLGKMWVLTTASCLDGTNEKTLTVRVSVQRNSSLSPYDQFSPVSHQLKHSMYAGRPGGTNDIALLRLAVPLKSTPMAQPICLESLDTIADDIRSTKGKTTTMFTLGMGRLRRKKITADYPDLGEITITNASSCRQHRTVRLERLNIGDEQFCAFEQPDTYRCQAELGSPILKKHSDNQWHLIGLTSRPHSCTSFKYPSIYMNITHYTKWIEHAADVLHAQKPYMRRCDNGMFACLLGNCIDASAICDGVRNCAFGEDEKCEVTLTKDDMTFRVKPSSQLT</sequence>
<dbReference type="InterPro" id="IPR001254">
    <property type="entry name" value="Trypsin_dom"/>
</dbReference>
<dbReference type="PROSITE" id="PS01209">
    <property type="entry name" value="LDLRA_1"/>
    <property type="match status" value="1"/>
</dbReference>
<evidence type="ECO:0000259" key="15">
    <source>
        <dbReference type="PROSITE" id="PS50240"/>
    </source>
</evidence>
<dbReference type="Gene3D" id="1.10.2000.10">
    <property type="entry name" value="Frizzled cysteine-rich domain"/>
    <property type="match status" value="1"/>
</dbReference>
<evidence type="ECO:0000256" key="9">
    <source>
        <dbReference type="ARBA" id="ARBA00023180"/>
    </source>
</evidence>
<dbReference type="SMART" id="SM00192">
    <property type="entry name" value="LDLa"/>
    <property type="match status" value="13"/>
</dbReference>
<dbReference type="SUPFAM" id="SSF57424">
    <property type="entry name" value="LDL receptor-like module"/>
    <property type="match status" value="11"/>
</dbReference>
<dbReference type="PANTHER" id="PTHR24270">
    <property type="entry name" value="LOW-DENSITY LIPOPROTEIN RECEPTOR-RELATED"/>
    <property type="match status" value="1"/>
</dbReference>
<feature type="disulfide bond" evidence="11">
    <location>
        <begin position="414"/>
        <end position="429"/>
    </location>
</feature>
<feature type="disulfide bond" evidence="11">
    <location>
        <begin position="487"/>
        <end position="502"/>
    </location>
</feature>
<dbReference type="Proteomes" id="UP000030758">
    <property type="component" value="Unassembled WGS sequence"/>
</dbReference>
<keyword evidence="5" id="KW-0735">Signal-anchor</keyword>
<dbReference type="SUPFAM" id="SSF63501">
    <property type="entry name" value="Frizzled cysteine-rich domain"/>
    <property type="match status" value="1"/>
</dbReference>
<feature type="disulfide bond" evidence="11">
    <location>
        <begin position="395"/>
        <end position="407"/>
    </location>
</feature>
<feature type="disulfide bond" evidence="11">
    <location>
        <begin position="754"/>
        <end position="769"/>
    </location>
</feature>
<feature type="disulfide bond" evidence="11">
    <location>
        <begin position="504"/>
        <end position="516"/>
    </location>
</feature>
<dbReference type="InterPro" id="IPR043504">
    <property type="entry name" value="Peptidase_S1_PA_chymotrypsin"/>
</dbReference>
<feature type="disulfide bond" evidence="11">
    <location>
        <begin position="578"/>
        <end position="590"/>
    </location>
</feature>
<dbReference type="Gene3D" id="4.10.400.10">
    <property type="entry name" value="Low-density Lipoprotein Receptor"/>
    <property type="match status" value="12"/>
</dbReference>
<feature type="disulfide bond" evidence="11">
    <location>
        <begin position="623"/>
        <end position="641"/>
    </location>
</feature>
<feature type="disulfide bond" evidence="11">
    <location>
        <begin position="451"/>
        <end position="466"/>
    </location>
</feature>
<evidence type="ECO:0000256" key="6">
    <source>
        <dbReference type="ARBA" id="ARBA00022989"/>
    </source>
</evidence>
<dbReference type="FunFam" id="4.10.400.10:FF:000034">
    <property type="entry name" value="Low-density lipoprotein receptor-related protein 2"/>
    <property type="match status" value="1"/>
</dbReference>
<reference evidence="16 18" key="1">
    <citation type="journal article" date="2014" name="Nat. Genet.">
        <title>Genome and transcriptome of the porcine whipworm Trichuris suis.</title>
        <authorList>
            <person name="Jex A.R."/>
            <person name="Nejsum P."/>
            <person name="Schwarz E.M."/>
            <person name="Hu L."/>
            <person name="Young N.D."/>
            <person name="Hall R.S."/>
            <person name="Korhonen P.K."/>
            <person name="Liao S."/>
            <person name="Thamsborg S."/>
            <person name="Xia J."/>
            <person name="Xu P."/>
            <person name="Wang S."/>
            <person name="Scheerlinck J.P."/>
            <person name="Hofmann A."/>
            <person name="Sternberg P.W."/>
            <person name="Wang J."/>
            <person name="Gasser R.B."/>
        </authorList>
    </citation>
    <scope>NUCLEOTIDE SEQUENCE [LARGE SCALE GENOMIC DNA]</scope>
    <source>
        <strain evidence="17">DCEP-RM93F</strain>
        <strain evidence="16">DCEP-RM93M</strain>
    </source>
</reference>
<keyword evidence="18" id="KW-1185">Reference proteome</keyword>
<feature type="disulfide bond" evidence="11">
    <location>
        <begin position="811"/>
        <end position="829"/>
    </location>
</feature>
<keyword evidence="2 13" id="KW-0812">Transmembrane</keyword>
<dbReference type="InterPro" id="IPR020067">
    <property type="entry name" value="Frizzled_dom"/>
</dbReference>
<dbReference type="Pfam" id="PF00089">
    <property type="entry name" value="Trypsin"/>
    <property type="match status" value="1"/>
</dbReference>
<dbReference type="CDD" id="cd00112">
    <property type="entry name" value="LDLa"/>
    <property type="match status" value="13"/>
</dbReference>
<dbReference type="GO" id="GO:0006508">
    <property type="term" value="P:proteolysis"/>
    <property type="evidence" value="ECO:0007669"/>
    <property type="project" value="InterPro"/>
</dbReference>
<keyword evidence="9" id="KW-0325">Glycoprotein</keyword>
<feature type="disulfide bond" evidence="11">
    <location>
        <begin position="585"/>
        <end position="603"/>
    </location>
</feature>
<keyword evidence="6 13" id="KW-1133">Transmembrane helix</keyword>
<dbReference type="InterPro" id="IPR023415">
    <property type="entry name" value="LDLR_class-A_CS"/>
</dbReference>
<evidence type="ECO:0000256" key="2">
    <source>
        <dbReference type="ARBA" id="ARBA00022692"/>
    </source>
</evidence>
<feature type="domain" description="FZ" evidence="14">
    <location>
        <begin position="246"/>
        <end position="372"/>
    </location>
</feature>
<dbReference type="GO" id="GO:0005886">
    <property type="term" value="C:plasma membrane"/>
    <property type="evidence" value="ECO:0007669"/>
    <property type="project" value="UniProtKB-SubCell"/>
</dbReference>
<evidence type="ECO:0000256" key="4">
    <source>
        <dbReference type="ARBA" id="ARBA00022737"/>
    </source>
</evidence>
<feature type="disulfide bond" evidence="11">
    <location>
        <begin position="549"/>
        <end position="567"/>
    </location>
</feature>
<feature type="disulfide bond" evidence="11">
    <location>
        <begin position="717"/>
        <end position="732"/>
    </location>
</feature>
<dbReference type="SMART" id="SM00063">
    <property type="entry name" value="FRI"/>
    <property type="match status" value="1"/>
</dbReference>
<evidence type="ECO:0000256" key="3">
    <source>
        <dbReference type="ARBA" id="ARBA00022729"/>
    </source>
</evidence>
<evidence type="ECO:0000256" key="13">
    <source>
        <dbReference type="SAM" id="Phobius"/>
    </source>
</evidence>
<feature type="disulfide bond" evidence="11">
    <location>
        <begin position="705"/>
        <end position="723"/>
    </location>
</feature>
<dbReference type="InterPro" id="IPR002172">
    <property type="entry name" value="LDrepeatLR_classA_rpt"/>
</dbReference>
<feature type="disulfide bond" evidence="11">
    <location>
        <begin position="742"/>
        <end position="760"/>
    </location>
</feature>
<accession>A0A085M2L6</accession>
<dbReference type="InterPro" id="IPR036790">
    <property type="entry name" value="Frizzled_dom_sf"/>
</dbReference>
<dbReference type="Gene3D" id="2.40.10.10">
    <property type="entry name" value="Trypsin-like serine proteases"/>
    <property type="match status" value="1"/>
</dbReference>
<evidence type="ECO:0000256" key="5">
    <source>
        <dbReference type="ARBA" id="ARBA00022968"/>
    </source>
</evidence>
<evidence type="ECO:0000256" key="8">
    <source>
        <dbReference type="ARBA" id="ARBA00023157"/>
    </source>
</evidence>
<comment type="subcellular location">
    <subcellularLocation>
        <location evidence="1">Cell membrane</location>
        <topology evidence="1">Single-pass type II membrane protein</topology>
    </subcellularLocation>
</comment>
<dbReference type="EMBL" id="KL363239">
    <property type="protein sequence ID" value="KFD51462.1"/>
    <property type="molecule type" value="Genomic_DNA"/>
</dbReference>
<protein>
    <recommendedName>
        <fullName evidence="19">Low-density lipoprotein receptor domain class A</fullName>
    </recommendedName>
</protein>
<feature type="region of interest" description="Disordered" evidence="12">
    <location>
        <begin position="211"/>
        <end position="233"/>
    </location>
</feature>
<feature type="disulfide bond" evidence="11">
    <location>
        <begin position="402"/>
        <end position="420"/>
    </location>
</feature>
<dbReference type="GO" id="GO:0016192">
    <property type="term" value="P:vesicle-mediated transport"/>
    <property type="evidence" value="ECO:0007669"/>
    <property type="project" value="UniProtKB-ARBA"/>
</dbReference>
<dbReference type="PROSITE" id="PS50038">
    <property type="entry name" value="FZ"/>
    <property type="match status" value="1"/>
</dbReference>
<feature type="disulfide bond" evidence="11">
    <location>
        <begin position="823"/>
        <end position="838"/>
    </location>
</feature>
<gene>
    <name evidence="16" type="ORF">M513_07675</name>
    <name evidence="17" type="ORF">M514_07675</name>
</gene>
<evidence type="ECO:0000256" key="12">
    <source>
        <dbReference type="SAM" id="MobiDB-lite"/>
    </source>
</evidence>
<dbReference type="CDD" id="cd07066">
    <property type="entry name" value="CRD_FZ"/>
    <property type="match status" value="1"/>
</dbReference>
<keyword evidence="8 11" id="KW-1015">Disulfide bond</keyword>
<keyword evidence="4" id="KW-0677">Repeat</keyword>
<dbReference type="EMBL" id="KL367606">
    <property type="protein sequence ID" value="KFD61924.1"/>
    <property type="molecule type" value="Genomic_DNA"/>
</dbReference>
<feature type="disulfide bond" evidence="11">
    <location>
        <begin position="1214"/>
        <end position="1226"/>
    </location>
</feature>
<dbReference type="SMART" id="SM00020">
    <property type="entry name" value="Tryp_SPc"/>
    <property type="match status" value="1"/>
</dbReference>
<feature type="disulfide bond" evidence="11">
    <location>
        <begin position="475"/>
        <end position="493"/>
    </location>
</feature>
<feature type="compositionally biased region" description="Polar residues" evidence="12">
    <location>
        <begin position="213"/>
        <end position="233"/>
    </location>
</feature>
<dbReference type="InterPro" id="IPR036055">
    <property type="entry name" value="LDL_receptor-like_sf"/>
</dbReference>
<organism evidence="16 18">
    <name type="scientific">Trichuris suis</name>
    <name type="common">pig whipworm</name>
    <dbReference type="NCBI Taxonomy" id="68888"/>
    <lineage>
        <taxon>Eukaryota</taxon>
        <taxon>Metazoa</taxon>
        <taxon>Ecdysozoa</taxon>
        <taxon>Nematoda</taxon>
        <taxon>Enoplea</taxon>
        <taxon>Dorylaimia</taxon>
        <taxon>Trichinellida</taxon>
        <taxon>Trichuridae</taxon>
        <taxon>Trichuris</taxon>
    </lineage>
</organism>
<comment type="caution">
    <text evidence="11">Lacks conserved residue(s) required for the propagation of feature annotation.</text>
</comment>
<evidence type="ECO:0008006" key="19">
    <source>
        <dbReference type="Google" id="ProtNLM"/>
    </source>
</evidence>
<proteinExistence type="predicted"/>
<keyword evidence="7 13" id="KW-0472">Membrane</keyword>
<evidence type="ECO:0000313" key="18">
    <source>
        <dbReference type="Proteomes" id="UP000030764"/>
    </source>
</evidence>
<feature type="disulfide bond" evidence="11">
    <location>
        <begin position="680"/>
        <end position="695"/>
    </location>
</feature>
<evidence type="ECO:0000256" key="7">
    <source>
        <dbReference type="ARBA" id="ARBA00023136"/>
    </source>
</evidence>
<dbReference type="SUPFAM" id="SSF50494">
    <property type="entry name" value="Trypsin-like serine proteases"/>
    <property type="match status" value="1"/>
</dbReference>
<evidence type="ECO:0000313" key="17">
    <source>
        <dbReference type="EMBL" id="KFD61924.1"/>
    </source>
</evidence>
<keyword evidence="3" id="KW-0732">Signal</keyword>
<feature type="domain" description="Peptidase S1" evidence="15">
    <location>
        <begin position="962"/>
        <end position="1202"/>
    </location>
</feature>
<dbReference type="Proteomes" id="UP000030764">
    <property type="component" value="Unassembled WGS sequence"/>
</dbReference>